<keyword evidence="2 8" id="KW-1277">Toxin-antitoxin system</keyword>
<accession>A0ABV1YBD2</accession>
<evidence type="ECO:0000313" key="11">
    <source>
        <dbReference type="Proteomes" id="UP001464387"/>
    </source>
</evidence>
<dbReference type="EMBL" id="JAMYPJ010000005">
    <property type="protein sequence ID" value="MER8932467.1"/>
    <property type="molecule type" value="Genomic_DNA"/>
</dbReference>
<dbReference type="PANTHER" id="PTHR33653:SF1">
    <property type="entry name" value="RIBONUCLEASE VAPC2"/>
    <property type="match status" value="1"/>
</dbReference>
<comment type="caution">
    <text evidence="10">The sequence shown here is derived from an EMBL/GenBank/DDBJ whole genome shotgun (WGS) entry which is preliminary data.</text>
</comment>
<dbReference type="CDD" id="cd09871">
    <property type="entry name" value="PIN_MtVapC28-VapC30-like"/>
    <property type="match status" value="1"/>
</dbReference>
<dbReference type="Gene3D" id="3.40.50.1010">
    <property type="entry name" value="5'-nuclease"/>
    <property type="match status" value="1"/>
</dbReference>
<comment type="function">
    <text evidence="8">Toxic component of a toxin-antitoxin (TA) system. An RNase.</text>
</comment>
<feature type="domain" description="PIN" evidence="9">
    <location>
        <begin position="1"/>
        <end position="128"/>
    </location>
</feature>
<dbReference type="SUPFAM" id="SSF88723">
    <property type="entry name" value="PIN domain-like"/>
    <property type="match status" value="1"/>
</dbReference>
<keyword evidence="8" id="KW-0800">Toxin</keyword>
<keyword evidence="6 8" id="KW-0460">Magnesium</keyword>
<evidence type="ECO:0000256" key="1">
    <source>
        <dbReference type="ARBA" id="ARBA00001946"/>
    </source>
</evidence>
<dbReference type="InterPro" id="IPR002716">
    <property type="entry name" value="PIN_dom"/>
</dbReference>
<keyword evidence="11" id="KW-1185">Reference proteome</keyword>
<evidence type="ECO:0000256" key="7">
    <source>
        <dbReference type="ARBA" id="ARBA00038093"/>
    </source>
</evidence>
<dbReference type="InterPro" id="IPR050556">
    <property type="entry name" value="Type_II_TA_system_RNase"/>
</dbReference>
<dbReference type="InterPro" id="IPR029060">
    <property type="entry name" value="PIN-like_dom_sf"/>
</dbReference>
<evidence type="ECO:0000256" key="8">
    <source>
        <dbReference type="HAMAP-Rule" id="MF_00265"/>
    </source>
</evidence>
<keyword evidence="5 8" id="KW-0378">Hydrolase</keyword>
<dbReference type="Pfam" id="PF01850">
    <property type="entry name" value="PIN"/>
    <property type="match status" value="1"/>
</dbReference>
<evidence type="ECO:0000313" key="10">
    <source>
        <dbReference type="EMBL" id="MER8932467.1"/>
    </source>
</evidence>
<protein>
    <recommendedName>
        <fullName evidence="8">Ribonuclease VapC</fullName>
        <shortName evidence="8">RNase VapC</shortName>
        <ecNumber evidence="8">3.1.-.-</ecNumber>
    </recommendedName>
    <alternativeName>
        <fullName evidence="8">Toxin VapC</fullName>
    </alternativeName>
</protein>
<evidence type="ECO:0000256" key="2">
    <source>
        <dbReference type="ARBA" id="ARBA00022649"/>
    </source>
</evidence>
<feature type="binding site" evidence="8">
    <location>
        <position position="103"/>
    </location>
    <ligand>
        <name>Mg(2+)</name>
        <dbReference type="ChEBI" id="CHEBI:18420"/>
    </ligand>
</feature>
<name>A0ABV1YBD2_9HYPH</name>
<reference evidence="10 11" key="1">
    <citation type="journal article" date="2024" name="Proc. Natl. Acad. Sci. U.S.A.">
        <title>The evolutionary genomics of adaptation to stress in wild rhizobium bacteria.</title>
        <authorList>
            <person name="Kehlet-Delgado H."/>
            <person name="Montoya A.P."/>
            <person name="Jensen K.T."/>
            <person name="Wendlandt C.E."/>
            <person name="Dexheimer C."/>
            <person name="Roberts M."/>
            <person name="Torres Martinez L."/>
            <person name="Friesen M.L."/>
            <person name="Griffitts J.S."/>
            <person name="Porter S.S."/>
        </authorList>
    </citation>
    <scope>NUCLEOTIDE SEQUENCE [LARGE SCALE GENOMIC DNA]</scope>
    <source>
        <strain evidence="10 11">M0729</strain>
    </source>
</reference>
<evidence type="ECO:0000256" key="4">
    <source>
        <dbReference type="ARBA" id="ARBA00022723"/>
    </source>
</evidence>
<keyword evidence="4 8" id="KW-0479">Metal-binding</keyword>
<evidence type="ECO:0000256" key="3">
    <source>
        <dbReference type="ARBA" id="ARBA00022722"/>
    </source>
</evidence>
<evidence type="ECO:0000256" key="5">
    <source>
        <dbReference type="ARBA" id="ARBA00022801"/>
    </source>
</evidence>
<dbReference type="PANTHER" id="PTHR33653">
    <property type="entry name" value="RIBONUCLEASE VAPC2"/>
    <property type="match status" value="1"/>
</dbReference>
<dbReference type="InterPro" id="IPR022907">
    <property type="entry name" value="VapC_family"/>
</dbReference>
<dbReference type="Proteomes" id="UP001464387">
    <property type="component" value="Unassembled WGS sequence"/>
</dbReference>
<organism evidence="10 11">
    <name type="scientific">Mesorhizobium opportunistum</name>
    <dbReference type="NCBI Taxonomy" id="593909"/>
    <lineage>
        <taxon>Bacteria</taxon>
        <taxon>Pseudomonadati</taxon>
        <taxon>Pseudomonadota</taxon>
        <taxon>Alphaproteobacteria</taxon>
        <taxon>Hyphomicrobiales</taxon>
        <taxon>Phyllobacteriaceae</taxon>
        <taxon>Mesorhizobium</taxon>
    </lineage>
</organism>
<feature type="binding site" evidence="8">
    <location>
        <position position="4"/>
    </location>
    <ligand>
        <name>Mg(2+)</name>
        <dbReference type="ChEBI" id="CHEBI:18420"/>
    </ligand>
</feature>
<gene>
    <name evidence="8" type="primary">vapC</name>
    <name evidence="10" type="ORF">NKI33_05755</name>
</gene>
<sequence>MFVDTSVVVAILSREGDAGEWSNRIQAATHKMTSALVVLEAAMRLSTMLAIEPVVVEAAIEAFLREAEIEIVPIEAGDAKLAIQAFSEYGKGRGHPAQLNLADCLSYACAKSRGSVLLYKGNDFSHTDLG</sequence>
<keyword evidence="3 8" id="KW-0540">Nuclease</keyword>
<comment type="cofactor">
    <cofactor evidence="1 8">
        <name>Mg(2+)</name>
        <dbReference type="ChEBI" id="CHEBI:18420"/>
    </cofactor>
</comment>
<dbReference type="RefSeq" id="WP_023766737.1">
    <property type="nucleotide sequence ID" value="NZ_CP100477.1"/>
</dbReference>
<dbReference type="HAMAP" id="MF_00265">
    <property type="entry name" value="VapC_Nob1"/>
    <property type="match status" value="1"/>
</dbReference>
<evidence type="ECO:0000259" key="9">
    <source>
        <dbReference type="Pfam" id="PF01850"/>
    </source>
</evidence>
<comment type="similarity">
    <text evidence="7 8">Belongs to the PINc/VapC protein family.</text>
</comment>
<proteinExistence type="inferred from homology"/>
<evidence type="ECO:0000256" key="6">
    <source>
        <dbReference type="ARBA" id="ARBA00022842"/>
    </source>
</evidence>
<dbReference type="EC" id="3.1.-.-" evidence="8"/>